<dbReference type="Proteomes" id="UP000053263">
    <property type="component" value="Unassembled WGS sequence"/>
</dbReference>
<dbReference type="EMBL" id="KN832576">
    <property type="protein sequence ID" value="KII83529.1"/>
    <property type="molecule type" value="Genomic_DNA"/>
</dbReference>
<proteinExistence type="predicted"/>
<sequence>MFSGSQTRGKARLRLRGYKLPSGQHAAPARIPTAGRAHVPSTSASETHPKHRLPSSSPLGHSQDAEGRLSTLQDGVDATRHDVRARKNVPQQLKMEASPVSAKRKGVTLCWALRAAAALSECGDPPAKDRGAPSRAGRGTKSPDVTSDLASGLRKAVGERRDTGTRRSYTRGGLEAMREGIWGILSRCWHWA</sequence>
<organism evidence="2 3">
    <name type="scientific">Plicaturopsis crispa FD-325 SS-3</name>
    <dbReference type="NCBI Taxonomy" id="944288"/>
    <lineage>
        <taxon>Eukaryota</taxon>
        <taxon>Fungi</taxon>
        <taxon>Dikarya</taxon>
        <taxon>Basidiomycota</taxon>
        <taxon>Agaricomycotina</taxon>
        <taxon>Agaricomycetes</taxon>
        <taxon>Agaricomycetidae</taxon>
        <taxon>Amylocorticiales</taxon>
        <taxon>Amylocorticiaceae</taxon>
        <taxon>Plicatura</taxon>
        <taxon>Plicaturopsis crispa</taxon>
    </lineage>
</organism>
<feature type="region of interest" description="Disordered" evidence="1">
    <location>
        <begin position="121"/>
        <end position="167"/>
    </location>
</feature>
<keyword evidence="3" id="KW-1185">Reference proteome</keyword>
<gene>
    <name evidence="2" type="ORF">PLICRDRAFT_32871</name>
</gene>
<accession>A0A0C9T2N3</accession>
<evidence type="ECO:0000256" key="1">
    <source>
        <dbReference type="SAM" id="MobiDB-lite"/>
    </source>
</evidence>
<feature type="compositionally biased region" description="Basic and acidic residues" evidence="1">
    <location>
        <begin position="156"/>
        <end position="165"/>
    </location>
</feature>
<name>A0A0C9T2N3_PLICR</name>
<evidence type="ECO:0000313" key="3">
    <source>
        <dbReference type="Proteomes" id="UP000053263"/>
    </source>
</evidence>
<evidence type="ECO:0000313" key="2">
    <source>
        <dbReference type="EMBL" id="KII83529.1"/>
    </source>
</evidence>
<reference evidence="2 3" key="1">
    <citation type="submission" date="2014-06" db="EMBL/GenBank/DDBJ databases">
        <title>Evolutionary Origins and Diversification of the Mycorrhizal Mutualists.</title>
        <authorList>
            <consortium name="DOE Joint Genome Institute"/>
            <consortium name="Mycorrhizal Genomics Consortium"/>
            <person name="Kohler A."/>
            <person name="Kuo A."/>
            <person name="Nagy L.G."/>
            <person name="Floudas D."/>
            <person name="Copeland A."/>
            <person name="Barry K.W."/>
            <person name="Cichocki N."/>
            <person name="Veneault-Fourrey C."/>
            <person name="LaButti K."/>
            <person name="Lindquist E.A."/>
            <person name="Lipzen A."/>
            <person name="Lundell T."/>
            <person name="Morin E."/>
            <person name="Murat C."/>
            <person name="Riley R."/>
            <person name="Ohm R."/>
            <person name="Sun H."/>
            <person name="Tunlid A."/>
            <person name="Henrissat B."/>
            <person name="Grigoriev I.V."/>
            <person name="Hibbett D.S."/>
            <person name="Martin F."/>
        </authorList>
    </citation>
    <scope>NUCLEOTIDE SEQUENCE [LARGE SCALE GENOMIC DNA]</scope>
    <source>
        <strain evidence="2 3">FD-325 SS-3</strain>
    </source>
</reference>
<protein>
    <submittedName>
        <fullName evidence="2">Uncharacterized protein</fullName>
    </submittedName>
</protein>
<feature type="region of interest" description="Disordered" evidence="1">
    <location>
        <begin position="1"/>
        <end position="97"/>
    </location>
</feature>
<dbReference type="AlphaFoldDB" id="A0A0C9T2N3"/>
<dbReference type="HOGENOM" id="CLU_1415706_0_0_1"/>